<dbReference type="AlphaFoldDB" id="S9Q2Y7"/>
<dbReference type="EMBL" id="APVH01000069">
    <property type="protein sequence ID" value="EPX75671.1"/>
    <property type="molecule type" value="Genomic_DNA"/>
</dbReference>
<dbReference type="OrthoDB" id="7812669at2"/>
<gene>
    <name evidence="1" type="ORF">Salmuc_01136</name>
</gene>
<dbReference type="RefSeq" id="WP_020041638.1">
    <property type="nucleotide sequence ID" value="NZ_KE557289.1"/>
</dbReference>
<evidence type="ECO:0000313" key="2">
    <source>
        <dbReference type="Proteomes" id="UP000015347"/>
    </source>
</evidence>
<sequence length="353" mass="38874">MPDLDDRLIIHVFGETDFTSFVLDRDACEGKPRVFDTPDGDDYVQVIGTLFSQDNWGQLRERKAQNGMTFEELVAHSLVHLVADTDSVNAALDGGYNLVALGIFKGEAKADEKPAFKARFLGISSSTTNDPHAHLDLVRQGAEYAAPFLQEDIEAGKIASDSVIARMIEPEAEDEDDADELEELPQAVFFHEMVTEKGLETVILCACDSELAQAAGEERDLVVGLVSGVVPTPHGSVGYWLWQVAPDAPHGFTQEQFIDLGSLPNATYDRMKRSDTVRFLIVDRDTRVNTRSALLKRDSIGLSEFEAMATEIAASEPDADFGAACDHVMETVDPEEFLQQVRDREGRGKSNLH</sequence>
<accession>S9Q2Y7</accession>
<organism evidence="1 2">
    <name type="scientific">Salipiger mucosus DSM 16094</name>
    <dbReference type="NCBI Taxonomy" id="1123237"/>
    <lineage>
        <taxon>Bacteria</taxon>
        <taxon>Pseudomonadati</taxon>
        <taxon>Pseudomonadota</taxon>
        <taxon>Alphaproteobacteria</taxon>
        <taxon>Rhodobacterales</taxon>
        <taxon>Roseobacteraceae</taxon>
        <taxon>Salipiger</taxon>
    </lineage>
</organism>
<dbReference type="HOGENOM" id="CLU_785011_0_0_5"/>
<reference evidence="2" key="1">
    <citation type="journal article" date="2014" name="Stand. Genomic Sci.">
        <title>Genome sequence of the exopolysaccharide-producing Salipiger mucosus type strain (DSM 16094(T)), a moderately halophilic member of the Roseobacter clade.</title>
        <authorList>
            <person name="Riedel T."/>
            <person name="Spring S."/>
            <person name="Fiebig A."/>
            <person name="Petersen J."/>
            <person name="Kyrpides N.C."/>
            <person name="Goker M."/>
            <person name="Klenk H.P."/>
        </authorList>
    </citation>
    <scope>NUCLEOTIDE SEQUENCE [LARGE SCALE GENOMIC DNA]</scope>
    <source>
        <strain evidence="2">DSM 16094</strain>
    </source>
</reference>
<name>S9Q2Y7_9RHOB</name>
<proteinExistence type="predicted"/>
<protein>
    <submittedName>
        <fullName evidence="1">Uncharacterized protein</fullName>
    </submittedName>
</protein>
<dbReference type="eggNOG" id="ENOG5033PX8">
    <property type="taxonomic scope" value="Bacteria"/>
</dbReference>
<keyword evidence="2" id="KW-1185">Reference proteome</keyword>
<evidence type="ECO:0000313" key="1">
    <source>
        <dbReference type="EMBL" id="EPX75671.1"/>
    </source>
</evidence>
<dbReference type="Proteomes" id="UP000015347">
    <property type="component" value="Unassembled WGS sequence"/>
</dbReference>
<comment type="caution">
    <text evidence="1">The sequence shown here is derived from an EMBL/GenBank/DDBJ whole genome shotgun (WGS) entry which is preliminary data.</text>
</comment>